<dbReference type="Pfam" id="PF03476">
    <property type="entry name" value="MOSC_N"/>
    <property type="match status" value="1"/>
</dbReference>
<dbReference type="Proteomes" id="UP001194468">
    <property type="component" value="Unassembled WGS sequence"/>
</dbReference>
<sequence length="337" mass="37310">MADESTIDYSVFDTSNLQVTKILIHPIKSCKGTSVQEAKYTLQGLEHDRKWCVIRADNHVVVTARQVGKIVLIHPRIVTDPSVPGGGRLEVAFPEDSGCETFSLPLNPSRDTFEKWESVDDVELWDQNDIQGHICETASGRSPSTILSEYIGYPVHLVVKGPRVRISPPTLRFPKLDTPAYFQDGYPLMLLSEESMVAVQERIRDMVGTVGISDKWAEEELKVERFRPNIVFKGAGAPFVEDVVTELRISSDKEAGADGTTGIVRLVSKCVRCLLPNVDPATGVRDAAVPYKVIMKFRRGLDPERMGLPCVGSNGIFMGEGVVKVGDWVHVRKMGFV</sequence>
<dbReference type="AlphaFoldDB" id="A0AAD4BLG6"/>
<protein>
    <recommendedName>
        <fullName evidence="1">MOSC domain-containing protein</fullName>
    </recommendedName>
</protein>
<dbReference type="GO" id="GO:0003824">
    <property type="term" value="F:catalytic activity"/>
    <property type="evidence" value="ECO:0007669"/>
    <property type="project" value="InterPro"/>
</dbReference>
<dbReference type="PANTHER" id="PTHR14237">
    <property type="entry name" value="MOLYBDOPTERIN COFACTOR SULFURASE MOSC"/>
    <property type="match status" value="1"/>
</dbReference>
<accession>A0AAD4BLG6</accession>
<dbReference type="SUPFAM" id="SSF50800">
    <property type="entry name" value="PK beta-barrel domain-like"/>
    <property type="match status" value="1"/>
</dbReference>
<dbReference type="InterPro" id="IPR005302">
    <property type="entry name" value="MoCF_Sase_C"/>
</dbReference>
<keyword evidence="3" id="KW-1185">Reference proteome</keyword>
<feature type="domain" description="MOSC" evidence="1">
    <location>
        <begin position="161"/>
        <end position="332"/>
    </location>
</feature>
<proteinExistence type="predicted"/>
<dbReference type="SUPFAM" id="SSF141673">
    <property type="entry name" value="MOSC N-terminal domain-like"/>
    <property type="match status" value="1"/>
</dbReference>
<evidence type="ECO:0000259" key="1">
    <source>
        <dbReference type="PROSITE" id="PS51340"/>
    </source>
</evidence>
<evidence type="ECO:0000313" key="2">
    <source>
        <dbReference type="EMBL" id="KAF8433467.1"/>
    </source>
</evidence>
<dbReference type="Pfam" id="PF03473">
    <property type="entry name" value="MOSC"/>
    <property type="match status" value="1"/>
</dbReference>
<dbReference type="InterPro" id="IPR005303">
    <property type="entry name" value="MOCOS_middle"/>
</dbReference>
<dbReference type="PROSITE" id="PS51340">
    <property type="entry name" value="MOSC"/>
    <property type="match status" value="1"/>
</dbReference>
<evidence type="ECO:0000313" key="3">
    <source>
        <dbReference type="Proteomes" id="UP001194468"/>
    </source>
</evidence>
<comment type="caution">
    <text evidence="2">The sequence shown here is derived from an EMBL/GenBank/DDBJ whole genome shotgun (WGS) entry which is preliminary data.</text>
</comment>
<name>A0AAD4BLG6_BOLED</name>
<reference evidence="2" key="2">
    <citation type="journal article" date="2020" name="Nat. Commun.">
        <title>Large-scale genome sequencing of mycorrhizal fungi provides insights into the early evolution of symbiotic traits.</title>
        <authorList>
            <person name="Miyauchi S."/>
            <person name="Kiss E."/>
            <person name="Kuo A."/>
            <person name="Drula E."/>
            <person name="Kohler A."/>
            <person name="Sanchez-Garcia M."/>
            <person name="Morin E."/>
            <person name="Andreopoulos B."/>
            <person name="Barry K.W."/>
            <person name="Bonito G."/>
            <person name="Buee M."/>
            <person name="Carver A."/>
            <person name="Chen C."/>
            <person name="Cichocki N."/>
            <person name="Clum A."/>
            <person name="Culley D."/>
            <person name="Crous P.W."/>
            <person name="Fauchery L."/>
            <person name="Girlanda M."/>
            <person name="Hayes R.D."/>
            <person name="Keri Z."/>
            <person name="LaButti K."/>
            <person name="Lipzen A."/>
            <person name="Lombard V."/>
            <person name="Magnuson J."/>
            <person name="Maillard F."/>
            <person name="Murat C."/>
            <person name="Nolan M."/>
            <person name="Ohm R.A."/>
            <person name="Pangilinan J."/>
            <person name="Pereira M.F."/>
            <person name="Perotto S."/>
            <person name="Peter M."/>
            <person name="Pfister S."/>
            <person name="Riley R."/>
            <person name="Sitrit Y."/>
            <person name="Stielow J.B."/>
            <person name="Szollosi G."/>
            <person name="Zifcakova L."/>
            <person name="Stursova M."/>
            <person name="Spatafora J.W."/>
            <person name="Tedersoo L."/>
            <person name="Vaario L.M."/>
            <person name="Yamada A."/>
            <person name="Yan M."/>
            <person name="Wang P."/>
            <person name="Xu J."/>
            <person name="Bruns T."/>
            <person name="Baldrian P."/>
            <person name="Vilgalys R."/>
            <person name="Dunand C."/>
            <person name="Henrissat B."/>
            <person name="Grigoriev I.V."/>
            <person name="Hibbett D."/>
            <person name="Nagy L.G."/>
            <person name="Martin F.M."/>
        </authorList>
    </citation>
    <scope>NUCLEOTIDE SEQUENCE</scope>
    <source>
        <strain evidence="2">BED1</strain>
    </source>
</reference>
<gene>
    <name evidence="2" type="ORF">L210DRAFT_3411692</name>
</gene>
<reference evidence="2" key="1">
    <citation type="submission" date="2019-10" db="EMBL/GenBank/DDBJ databases">
        <authorList>
            <consortium name="DOE Joint Genome Institute"/>
            <person name="Kuo A."/>
            <person name="Miyauchi S."/>
            <person name="Kiss E."/>
            <person name="Drula E."/>
            <person name="Kohler A."/>
            <person name="Sanchez-Garcia M."/>
            <person name="Andreopoulos B."/>
            <person name="Barry K.W."/>
            <person name="Bonito G."/>
            <person name="Buee M."/>
            <person name="Carver A."/>
            <person name="Chen C."/>
            <person name="Cichocki N."/>
            <person name="Clum A."/>
            <person name="Culley D."/>
            <person name="Crous P.W."/>
            <person name="Fauchery L."/>
            <person name="Girlanda M."/>
            <person name="Hayes R."/>
            <person name="Keri Z."/>
            <person name="LaButti K."/>
            <person name="Lipzen A."/>
            <person name="Lombard V."/>
            <person name="Magnuson J."/>
            <person name="Maillard F."/>
            <person name="Morin E."/>
            <person name="Murat C."/>
            <person name="Nolan M."/>
            <person name="Ohm R."/>
            <person name="Pangilinan J."/>
            <person name="Pereira M."/>
            <person name="Perotto S."/>
            <person name="Peter M."/>
            <person name="Riley R."/>
            <person name="Sitrit Y."/>
            <person name="Stielow B."/>
            <person name="Szollosi G."/>
            <person name="Zifcakova L."/>
            <person name="Stursova M."/>
            <person name="Spatafora J.W."/>
            <person name="Tedersoo L."/>
            <person name="Vaario L.-M."/>
            <person name="Yamada A."/>
            <person name="Yan M."/>
            <person name="Wang P."/>
            <person name="Xu J."/>
            <person name="Bruns T."/>
            <person name="Baldrian P."/>
            <person name="Vilgalys R."/>
            <person name="Henrissat B."/>
            <person name="Grigoriev I.V."/>
            <person name="Hibbett D."/>
            <person name="Nagy L.G."/>
            <person name="Martin F.M."/>
        </authorList>
    </citation>
    <scope>NUCLEOTIDE SEQUENCE</scope>
    <source>
        <strain evidence="2">BED1</strain>
    </source>
</reference>
<dbReference type="EMBL" id="WHUW01000033">
    <property type="protein sequence ID" value="KAF8433467.1"/>
    <property type="molecule type" value="Genomic_DNA"/>
</dbReference>
<organism evidence="2 3">
    <name type="scientific">Boletus edulis BED1</name>
    <dbReference type="NCBI Taxonomy" id="1328754"/>
    <lineage>
        <taxon>Eukaryota</taxon>
        <taxon>Fungi</taxon>
        <taxon>Dikarya</taxon>
        <taxon>Basidiomycota</taxon>
        <taxon>Agaricomycotina</taxon>
        <taxon>Agaricomycetes</taxon>
        <taxon>Agaricomycetidae</taxon>
        <taxon>Boletales</taxon>
        <taxon>Boletineae</taxon>
        <taxon>Boletaceae</taxon>
        <taxon>Boletoideae</taxon>
        <taxon>Boletus</taxon>
    </lineage>
</organism>
<dbReference type="PANTHER" id="PTHR14237:SF19">
    <property type="entry name" value="MITOCHONDRIAL AMIDOXIME REDUCING COMPONENT 1"/>
    <property type="match status" value="1"/>
</dbReference>
<dbReference type="GO" id="GO:0030151">
    <property type="term" value="F:molybdenum ion binding"/>
    <property type="evidence" value="ECO:0007669"/>
    <property type="project" value="InterPro"/>
</dbReference>
<dbReference type="GO" id="GO:0030170">
    <property type="term" value="F:pyridoxal phosphate binding"/>
    <property type="evidence" value="ECO:0007669"/>
    <property type="project" value="InterPro"/>
</dbReference>
<dbReference type="InterPro" id="IPR011037">
    <property type="entry name" value="Pyrv_Knase-like_insert_dom_sf"/>
</dbReference>